<protein>
    <submittedName>
        <fullName evidence="1">Uncharacterized protein</fullName>
    </submittedName>
</protein>
<gene>
    <name evidence="1" type="ORF">KL771_04180</name>
</gene>
<organism evidence="1 2">
    <name type="scientific">Prosthecodimorpha staleyi</name>
    <dbReference type="NCBI Taxonomy" id="2840188"/>
    <lineage>
        <taxon>Bacteria</taxon>
        <taxon>Pseudomonadati</taxon>
        <taxon>Pseudomonadota</taxon>
        <taxon>Alphaproteobacteria</taxon>
        <taxon>Hyphomicrobiales</taxon>
        <taxon>Ancalomicrobiaceae</taxon>
        <taxon>Prosthecodimorpha</taxon>
    </lineage>
</organism>
<name>A0A947GA27_9HYPH</name>
<comment type="caution">
    <text evidence="1">The sequence shown here is derived from an EMBL/GenBank/DDBJ whole genome shotgun (WGS) entry which is preliminary data.</text>
</comment>
<proteinExistence type="predicted"/>
<dbReference type="Proteomes" id="UP000766595">
    <property type="component" value="Unassembled WGS sequence"/>
</dbReference>
<accession>A0A947GA27</accession>
<reference evidence="1 2" key="1">
    <citation type="submission" date="2021-06" db="EMBL/GenBank/DDBJ databases">
        <authorList>
            <person name="Grouzdev D.S."/>
            <person name="Koziaeva V."/>
        </authorList>
    </citation>
    <scope>NUCLEOTIDE SEQUENCE [LARGE SCALE GENOMIC DNA]</scope>
    <source>
        <strain evidence="1 2">22</strain>
    </source>
</reference>
<keyword evidence="2" id="KW-1185">Reference proteome</keyword>
<evidence type="ECO:0000313" key="1">
    <source>
        <dbReference type="EMBL" id="MBT9288633.1"/>
    </source>
</evidence>
<sequence>MQAALMESDDVDRDRLSPEKLAAANINPTTRLATDYLNHYNNAVMLLDILPAMPECAAEIEAWQPIAYEDYFSHSHFRERDLAISAYRRADPLVRRAFDAAVSELDTAMLETRHLVLSGNPSDPAMAAELHRQQREYLQPLIARTSAIVNGAGALREADLDVDAAQNSVDELFP</sequence>
<dbReference type="RefSeq" id="WP_261967301.1">
    <property type="nucleotide sequence ID" value="NZ_JAHHZF010000002.1"/>
</dbReference>
<dbReference type="EMBL" id="JAHHZF010000002">
    <property type="protein sequence ID" value="MBT9288633.1"/>
    <property type="molecule type" value="Genomic_DNA"/>
</dbReference>
<dbReference type="AlphaFoldDB" id="A0A947GA27"/>
<evidence type="ECO:0000313" key="2">
    <source>
        <dbReference type="Proteomes" id="UP000766595"/>
    </source>
</evidence>